<organism evidence="3 4">
    <name type="scientific">Rhodoplanes elegans</name>
    <dbReference type="NCBI Taxonomy" id="29408"/>
    <lineage>
        <taxon>Bacteria</taxon>
        <taxon>Pseudomonadati</taxon>
        <taxon>Pseudomonadota</taxon>
        <taxon>Alphaproteobacteria</taxon>
        <taxon>Hyphomicrobiales</taxon>
        <taxon>Nitrobacteraceae</taxon>
        <taxon>Rhodoplanes</taxon>
    </lineage>
</organism>
<dbReference type="RefSeq" id="WP_111360428.1">
    <property type="nucleotide sequence ID" value="NZ_NHSK01000214.1"/>
</dbReference>
<reference evidence="3 4" key="1">
    <citation type="submission" date="2017-07" db="EMBL/GenBank/DDBJ databases">
        <title>Draft Genome Sequences of Select Purple Nonsulfur Bacteria.</title>
        <authorList>
            <person name="Lasarre B."/>
            <person name="Mckinlay J.B."/>
        </authorList>
    </citation>
    <scope>NUCLEOTIDE SEQUENCE [LARGE SCALE GENOMIC DNA]</scope>
    <source>
        <strain evidence="3 4">DSM 11907</strain>
    </source>
</reference>
<dbReference type="AlphaFoldDB" id="A0A327JT65"/>
<dbReference type="InterPro" id="IPR000644">
    <property type="entry name" value="CBS_dom"/>
</dbReference>
<dbReference type="SMART" id="SM00116">
    <property type="entry name" value="CBS"/>
    <property type="match status" value="2"/>
</dbReference>
<dbReference type="Proteomes" id="UP000248863">
    <property type="component" value="Unassembled WGS sequence"/>
</dbReference>
<dbReference type="OrthoDB" id="9928150at2"/>
<proteinExistence type="predicted"/>
<dbReference type="InterPro" id="IPR046342">
    <property type="entry name" value="CBS_dom_sf"/>
</dbReference>
<keyword evidence="1" id="KW-0129">CBS domain</keyword>
<dbReference type="Pfam" id="PF00571">
    <property type="entry name" value="CBS"/>
    <property type="match status" value="2"/>
</dbReference>
<dbReference type="SUPFAM" id="SSF54631">
    <property type="entry name" value="CBS-domain pair"/>
    <property type="match status" value="1"/>
</dbReference>
<accession>A0A327JT65</accession>
<dbReference type="CDD" id="cd02205">
    <property type="entry name" value="CBS_pair_SF"/>
    <property type="match status" value="1"/>
</dbReference>
<dbReference type="EMBL" id="NPEU01000664">
    <property type="protein sequence ID" value="RAI29710.1"/>
    <property type="molecule type" value="Genomic_DNA"/>
</dbReference>
<evidence type="ECO:0000259" key="2">
    <source>
        <dbReference type="PROSITE" id="PS51371"/>
    </source>
</evidence>
<evidence type="ECO:0000313" key="4">
    <source>
        <dbReference type="Proteomes" id="UP000248863"/>
    </source>
</evidence>
<gene>
    <name evidence="3" type="ORF">CH338_28350</name>
</gene>
<evidence type="ECO:0000313" key="3">
    <source>
        <dbReference type="EMBL" id="RAI29710.1"/>
    </source>
</evidence>
<dbReference type="PROSITE" id="PS51371">
    <property type="entry name" value="CBS"/>
    <property type="match status" value="1"/>
</dbReference>
<feature type="domain" description="CBS" evidence="2">
    <location>
        <begin position="86"/>
        <end position="148"/>
    </location>
</feature>
<sequence length="167" mass="17548">MSPGIGLDRPFRTMRRLVALRRPVVAVLPADASLADAARLANRDGVAAVVVMRGGAFAGVVSHRGIAAAAARLPEATPQSLAAVACLETVPVVGLDTTVPEALAQLASAAPDRAAPDHVAVVDSEGRVVDLVSRADLLAELVWHHGEVIREMRLQERLMHLQGVYSC</sequence>
<dbReference type="Gene3D" id="3.10.580.10">
    <property type="entry name" value="CBS-domain"/>
    <property type="match status" value="1"/>
</dbReference>
<evidence type="ECO:0000256" key="1">
    <source>
        <dbReference type="PROSITE-ProRule" id="PRU00703"/>
    </source>
</evidence>
<keyword evidence="4" id="KW-1185">Reference proteome</keyword>
<comment type="caution">
    <text evidence="3">The sequence shown here is derived from an EMBL/GenBank/DDBJ whole genome shotgun (WGS) entry which is preliminary data.</text>
</comment>
<name>A0A327JT65_9BRAD</name>
<protein>
    <recommendedName>
        <fullName evidence="2">CBS domain-containing protein</fullName>
    </recommendedName>
</protein>